<feature type="region of interest" description="Disordered" evidence="1">
    <location>
        <begin position="66"/>
        <end position="90"/>
    </location>
</feature>
<dbReference type="Proteomes" id="UP001454036">
    <property type="component" value="Unassembled WGS sequence"/>
</dbReference>
<name>A0AAV3PDC5_LITER</name>
<comment type="caution">
    <text evidence="2">The sequence shown here is derived from an EMBL/GenBank/DDBJ whole genome shotgun (WGS) entry which is preliminary data.</text>
</comment>
<proteinExistence type="predicted"/>
<dbReference type="AlphaFoldDB" id="A0AAV3PDC5"/>
<reference evidence="2 3" key="1">
    <citation type="submission" date="2024-01" db="EMBL/GenBank/DDBJ databases">
        <title>The complete chloroplast genome sequence of Lithospermum erythrorhizon: insights into the phylogenetic relationship among Boraginaceae species and the maternal lineages of purple gromwells.</title>
        <authorList>
            <person name="Okada T."/>
            <person name="Watanabe K."/>
        </authorList>
    </citation>
    <scope>NUCLEOTIDE SEQUENCE [LARGE SCALE GENOMIC DNA]</scope>
</reference>
<organism evidence="2 3">
    <name type="scientific">Lithospermum erythrorhizon</name>
    <name type="common">Purple gromwell</name>
    <name type="synonym">Lithospermum officinale var. erythrorhizon</name>
    <dbReference type="NCBI Taxonomy" id="34254"/>
    <lineage>
        <taxon>Eukaryota</taxon>
        <taxon>Viridiplantae</taxon>
        <taxon>Streptophyta</taxon>
        <taxon>Embryophyta</taxon>
        <taxon>Tracheophyta</taxon>
        <taxon>Spermatophyta</taxon>
        <taxon>Magnoliopsida</taxon>
        <taxon>eudicotyledons</taxon>
        <taxon>Gunneridae</taxon>
        <taxon>Pentapetalae</taxon>
        <taxon>asterids</taxon>
        <taxon>lamiids</taxon>
        <taxon>Boraginales</taxon>
        <taxon>Boraginaceae</taxon>
        <taxon>Boraginoideae</taxon>
        <taxon>Lithospermeae</taxon>
        <taxon>Lithospermum</taxon>
    </lineage>
</organism>
<gene>
    <name evidence="2" type="ORF">LIER_07582</name>
</gene>
<evidence type="ECO:0000313" key="3">
    <source>
        <dbReference type="Proteomes" id="UP001454036"/>
    </source>
</evidence>
<evidence type="ECO:0000256" key="1">
    <source>
        <dbReference type="SAM" id="MobiDB-lite"/>
    </source>
</evidence>
<evidence type="ECO:0000313" key="2">
    <source>
        <dbReference type="EMBL" id="GAA0148032.1"/>
    </source>
</evidence>
<sequence>MSNEKLVRKILRTLTKRFAHKVTAIEEAKDLTTWSYYTTLTDEETDEVEPSEDKVSNFVAFTGKISDDNQLENPTDDHSLAPDDSDEEDLTQEELIENYKVLFCKWSKLTTIFTVNQAEKERLTKENGELKKLVEVLRNEIVE</sequence>
<protein>
    <submittedName>
        <fullName evidence="2">Uncharacterized protein</fullName>
    </submittedName>
</protein>
<keyword evidence="3" id="KW-1185">Reference proteome</keyword>
<accession>A0AAV3PDC5</accession>
<dbReference type="EMBL" id="BAABME010001175">
    <property type="protein sequence ID" value="GAA0148032.1"/>
    <property type="molecule type" value="Genomic_DNA"/>
</dbReference>